<protein>
    <submittedName>
        <fullName evidence="1">Uncharacterized protein</fullName>
    </submittedName>
</protein>
<evidence type="ECO:0000313" key="2">
    <source>
        <dbReference type="Proteomes" id="UP001057402"/>
    </source>
</evidence>
<evidence type="ECO:0000313" key="1">
    <source>
        <dbReference type="EMBL" id="KAI4377787.1"/>
    </source>
</evidence>
<dbReference type="EMBL" id="CM042883">
    <property type="protein sequence ID" value="KAI4377787.1"/>
    <property type="molecule type" value="Genomic_DNA"/>
</dbReference>
<comment type="caution">
    <text evidence="1">The sequence shown here is derived from an EMBL/GenBank/DDBJ whole genome shotgun (WGS) entry which is preliminary data.</text>
</comment>
<name>A0ACB9RFH3_9MYRT</name>
<reference evidence="2" key="1">
    <citation type="journal article" date="2023" name="Front. Plant Sci.">
        <title>Chromosomal-level genome assembly of Melastoma candidum provides insights into trichome evolution.</title>
        <authorList>
            <person name="Zhong Y."/>
            <person name="Wu W."/>
            <person name="Sun C."/>
            <person name="Zou P."/>
            <person name="Liu Y."/>
            <person name="Dai S."/>
            <person name="Zhou R."/>
        </authorList>
    </citation>
    <scope>NUCLEOTIDE SEQUENCE [LARGE SCALE GENOMIC DNA]</scope>
</reference>
<dbReference type="Proteomes" id="UP001057402">
    <property type="component" value="Chromosome 4"/>
</dbReference>
<proteinExistence type="predicted"/>
<accession>A0ACB9RFH3</accession>
<gene>
    <name evidence="1" type="ORF">MLD38_015365</name>
</gene>
<sequence length="662" mass="73910">MSAASLQEVLRLFAALASRLDSIRPSSAIESAGDEVLDGLISNLNCSLNLGGDQDDPTIRILDAALSLSCFDPTKVFDSVVECTVETIVAVLSSIGCKVIAHGKGEALSVGGSIQRCDSEAVILACVDILCKLRKDGRLVKLLLCAVAEASVSASHCQYLVPSTPVIDWQGVNERSIAASKLLDYLPQEIWVENCQIPLRIFFWYLDPLILRDDVSDILQETIEKPFLCLEKELQERPAWRNFVVCLVLSPPMFIQTRALLHSWFLQTGRESVLKFLITLVSAILDAISMPIQWGISMETVFKVPFSDAYFPFNHDMLRILAGPISSTQFSHLTNYIIANKMKSKFARLPGKTNLVDHQSMWALAVDFPLWFYLATAFLFCGHSFLQNRNLGLQPDLNEKLKNGILSSSSAAAVSYISWTFSPDNSRTEEIVSGFLVRSAESWTVKQSSSLKDEKVAGYVKKSKKPKYHHCKNDFKPKGAVGCQSIALWLEEFQKQMFECLGIEKCMLLMKVPLGILLGWSGDMEDGVPEMLLHYASTGQVLLSSDSGTDALDNNVQGSMTGALLVFQLTDIVEFLSESLFEDEESGLAFICRFKERTREYLVKCVKRLIHFQVHEQGSQFLSDLLLRLLRWKSQARELPILEDFNQLLSLLNNNLSSTRGQ</sequence>
<keyword evidence="2" id="KW-1185">Reference proteome</keyword>
<organism evidence="1 2">
    <name type="scientific">Melastoma candidum</name>
    <dbReference type="NCBI Taxonomy" id="119954"/>
    <lineage>
        <taxon>Eukaryota</taxon>
        <taxon>Viridiplantae</taxon>
        <taxon>Streptophyta</taxon>
        <taxon>Embryophyta</taxon>
        <taxon>Tracheophyta</taxon>
        <taxon>Spermatophyta</taxon>
        <taxon>Magnoliopsida</taxon>
        <taxon>eudicotyledons</taxon>
        <taxon>Gunneridae</taxon>
        <taxon>Pentapetalae</taxon>
        <taxon>rosids</taxon>
        <taxon>malvids</taxon>
        <taxon>Myrtales</taxon>
        <taxon>Melastomataceae</taxon>
        <taxon>Melastomatoideae</taxon>
        <taxon>Melastomateae</taxon>
        <taxon>Melastoma</taxon>
    </lineage>
</organism>